<feature type="transmembrane region" description="Helical" evidence="1">
    <location>
        <begin position="97"/>
        <end position="121"/>
    </location>
</feature>
<organism evidence="2 3">
    <name type="scientific">Grimontia sedimenti</name>
    <dbReference type="NCBI Taxonomy" id="2711294"/>
    <lineage>
        <taxon>Bacteria</taxon>
        <taxon>Pseudomonadati</taxon>
        <taxon>Pseudomonadota</taxon>
        <taxon>Gammaproteobacteria</taxon>
        <taxon>Vibrionales</taxon>
        <taxon>Vibrionaceae</taxon>
        <taxon>Grimontia</taxon>
    </lineage>
</organism>
<keyword evidence="1" id="KW-1133">Transmembrane helix</keyword>
<dbReference type="RefSeq" id="WP_165012950.1">
    <property type="nucleotide sequence ID" value="NZ_JAALDL010000005.1"/>
</dbReference>
<proteinExistence type="predicted"/>
<name>A0A6M1RJD1_9GAMM</name>
<comment type="caution">
    <text evidence="2">The sequence shown here is derived from an EMBL/GenBank/DDBJ whole genome shotgun (WGS) entry which is preliminary data.</text>
</comment>
<keyword evidence="1" id="KW-0472">Membrane</keyword>
<feature type="transmembrane region" description="Helical" evidence="1">
    <location>
        <begin position="53"/>
        <end position="77"/>
    </location>
</feature>
<accession>A0A6M1RJD1</accession>
<evidence type="ECO:0000313" key="3">
    <source>
        <dbReference type="Proteomes" id="UP000473008"/>
    </source>
</evidence>
<evidence type="ECO:0000256" key="1">
    <source>
        <dbReference type="SAM" id="Phobius"/>
    </source>
</evidence>
<reference evidence="2 3" key="1">
    <citation type="submission" date="2020-02" db="EMBL/GenBank/DDBJ databases">
        <title>The draft genome of Grimontia sedimenta sp. nov., isolated from benthic sediments near coral reefs south of Kuwait.</title>
        <authorList>
            <person name="Mahmoud H.M."/>
            <person name="Jose L."/>
            <person name="Eapen S."/>
        </authorList>
    </citation>
    <scope>NUCLEOTIDE SEQUENCE [LARGE SCALE GENOMIC DNA]</scope>
    <source>
        <strain evidence="2 3">S25</strain>
    </source>
</reference>
<keyword evidence="3" id="KW-1185">Reference proteome</keyword>
<protein>
    <submittedName>
        <fullName evidence="2">Uncharacterized protein</fullName>
    </submittedName>
</protein>
<gene>
    <name evidence="2" type="ORF">G5S52_09165</name>
</gene>
<keyword evidence="1" id="KW-0812">Transmembrane</keyword>
<dbReference type="AlphaFoldDB" id="A0A6M1RJD1"/>
<sequence>MGTDNNGSSNEEITKFDLDAHRAIVMWLFLATSVITVLVAGALIFSGTTGQKLLSILPVVVLAGVLGAFVSALNRIYSSSSVFPLGRYKELMKDINGYLIAYSSIPPLVGAISATVLYVLFAGQIITGPFFPTFACENDAGCNEFQTFLQDWSPDKAQDYAKAIVWGFIAGFSERFVPDILNRVVNNANEKV</sequence>
<feature type="transmembrane region" description="Helical" evidence="1">
    <location>
        <begin position="24"/>
        <end position="46"/>
    </location>
</feature>
<dbReference type="EMBL" id="JAALDL010000005">
    <property type="protein sequence ID" value="NGN97828.1"/>
    <property type="molecule type" value="Genomic_DNA"/>
</dbReference>
<evidence type="ECO:0000313" key="2">
    <source>
        <dbReference type="EMBL" id="NGN97828.1"/>
    </source>
</evidence>
<dbReference type="Proteomes" id="UP000473008">
    <property type="component" value="Unassembled WGS sequence"/>
</dbReference>